<organism evidence="1">
    <name type="scientific">uncultured Caudovirales phage</name>
    <dbReference type="NCBI Taxonomy" id="2100421"/>
    <lineage>
        <taxon>Viruses</taxon>
        <taxon>Duplodnaviria</taxon>
        <taxon>Heunggongvirae</taxon>
        <taxon>Uroviricota</taxon>
        <taxon>Caudoviricetes</taxon>
        <taxon>Peduoviridae</taxon>
        <taxon>Maltschvirus</taxon>
        <taxon>Maltschvirus maltsch</taxon>
    </lineage>
</organism>
<protein>
    <submittedName>
        <fullName evidence="1">Uncharacterized protein</fullName>
    </submittedName>
</protein>
<dbReference type="EMBL" id="LR797523">
    <property type="protein sequence ID" value="CAB4222328.1"/>
    <property type="molecule type" value="Genomic_DNA"/>
</dbReference>
<proteinExistence type="predicted"/>
<sequence>MNINNLNKGNKLQIDVDNVFFGLQECIDAGMFIDATITSSTIRNSGDSYIGVKVVLREDGEIVTKYIAFSVVNGVIYSAIPLTALCDL</sequence>
<accession>A0A6J5T3Z4</accession>
<evidence type="ECO:0000313" key="1">
    <source>
        <dbReference type="EMBL" id="CAB4222328.1"/>
    </source>
</evidence>
<name>A0A6J5T3Z4_9CAUD</name>
<gene>
    <name evidence="1" type="ORF">UFOVP1655_80</name>
</gene>
<reference evidence="1" key="1">
    <citation type="submission" date="2020-05" db="EMBL/GenBank/DDBJ databases">
        <authorList>
            <person name="Chiriac C."/>
            <person name="Salcher M."/>
            <person name="Ghai R."/>
            <person name="Kavagutti S V."/>
        </authorList>
    </citation>
    <scope>NUCLEOTIDE SEQUENCE</scope>
</reference>